<gene>
    <name evidence="6" type="ORF">FH965_03415</name>
</gene>
<dbReference type="PRINTS" id="PR00039">
    <property type="entry name" value="HTHLYSR"/>
</dbReference>
<evidence type="ECO:0000256" key="1">
    <source>
        <dbReference type="ARBA" id="ARBA00009437"/>
    </source>
</evidence>
<organism evidence="6 7">
    <name type="scientific">Streptomyces spectabilis</name>
    <dbReference type="NCBI Taxonomy" id="68270"/>
    <lineage>
        <taxon>Bacteria</taxon>
        <taxon>Bacillati</taxon>
        <taxon>Actinomycetota</taxon>
        <taxon>Actinomycetes</taxon>
        <taxon>Kitasatosporales</taxon>
        <taxon>Streptomycetaceae</taxon>
        <taxon>Streptomyces</taxon>
    </lineage>
</organism>
<evidence type="ECO:0000256" key="4">
    <source>
        <dbReference type="ARBA" id="ARBA00023163"/>
    </source>
</evidence>
<dbReference type="Gene3D" id="1.10.10.10">
    <property type="entry name" value="Winged helix-like DNA-binding domain superfamily/Winged helix DNA-binding domain"/>
    <property type="match status" value="1"/>
</dbReference>
<dbReference type="FunFam" id="1.10.10.10:FF:000001">
    <property type="entry name" value="LysR family transcriptional regulator"/>
    <property type="match status" value="1"/>
</dbReference>
<dbReference type="EMBL" id="CP040916">
    <property type="protein sequence ID" value="QDQ09724.1"/>
    <property type="molecule type" value="Genomic_DNA"/>
</dbReference>
<evidence type="ECO:0000313" key="7">
    <source>
        <dbReference type="Proteomes" id="UP000316806"/>
    </source>
</evidence>
<dbReference type="PANTHER" id="PTHR30346:SF0">
    <property type="entry name" value="HCA OPERON TRANSCRIPTIONAL ACTIVATOR HCAR"/>
    <property type="match status" value="1"/>
</dbReference>
<dbReference type="InterPro" id="IPR036388">
    <property type="entry name" value="WH-like_DNA-bd_sf"/>
</dbReference>
<sequence>MDLDLRKLRYFVAVADHRHFGRAAERLYIAQPVLSRQIRAFEQELGCALFVRTTRSVELTAAGRRLHEEARGLTTAVEAALRRVRDADRGVRRIVIAFSPGLHVSEAIVAFTARHPDVEVGLVPSRWWEVDAPLRDGRAQVGHLRRPFDTAGLHVVPIGREPKVACVPVTHRLAGRGELLSADLDGEPVLDARRRRTSSVEEKFELVAAGHGIALVPLSVARSYPRPDLVHLTVTDAPPVETCLAVPEGGDEGPVADFVEIATPVLRERAAAQGQQTVREHPGAP</sequence>
<dbReference type="Proteomes" id="UP000316806">
    <property type="component" value="Chromosome"/>
</dbReference>
<feature type="domain" description="HTH lysR-type" evidence="5">
    <location>
        <begin position="3"/>
        <end position="60"/>
    </location>
</feature>
<proteinExistence type="inferred from homology"/>
<dbReference type="RefSeq" id="WP_144001300.1">
    <property type="nucleotide sequence ID" value="NZ_CP040916.1"/>
</dbReference>
<dbReference type="Gene3D" id="3.40.190.10">
    <property type="entry name" value="Periplasmic binding protein-like II"/>
    <property type="match status" value="2"/>
</dbReference>
<protein>
    <submittedName>
        <fullName evidence="6">LysR family transcriptional regulator</fullName>
    </submittedName>
</protein>
<dbReference type="InterPro" id="IPR000847">
    <property type="entry name" value="LysR_HTH_N"/>
</dbReference>
<dbReference type="SUPFAM" id="SSF46785">
    <property type="entry name" value="Winged helix' DNA-binding domain"/>
    <property type="match status" value="1"/>
</dbReference>
<evidence type="ECO:0000259" key="5">
    <source>
        <dbReference type="PROSITE" id="PS50931"/>
    </source>
</evidence>
<dbReference type="GO" id="GO:0032993">
    <property type="term" value="C:protein-DNA complex"/>
    <property type="evidence" value="ECO:0007669"/>
    <property type="project" value="TreeGrafter"/>
</dbReference>
<dbReference type="Pfam" id="PF03466">
    <property type="entry name" value="LysR_substrate"/>
    <property type="match status" value="2"/>
</dbReference>
<dbReference type="AlphaFoldDB" id="A0A516R252"/>
<dbReference type="SUPFAM" id="SSF53850">
    <property type="entry name" value="Periplasmic binding protein-like II"/>
    <property type="match status" value="1"/>
</dbReference>
<dbReference type="PANTHER" id="PTHR30346">
    <property type="entry name" value="TRANSCRIPTIONAL DUAL REGULATOR HCAR-RELATED"/>
    <property type="match status" value="1"/>
</dbReference>
<dbReference type="InterPro" id="IPR005119">
    <property type="entry name" value="LysR_subst-bd"/>
</dbReference>
<dbReference type="GO" id="GO:0003700">
    <property type="term" value="F:DNA-binding transcription factor activity"/>
    <property type="evidence" value="ECO:0007669"/>
    <property type="project" value="InterPro"/>
</dbReference>
<dbReference type="PROSITE" id="PS50931">
    <property type="entry name" value="HTH_LYSR"/>
    <property type="match status" value="1"/>
</dbReference>
<dbReference type="CDD" id="cd08414">
    <property type="entry name" value="PBP2_LTTR_aromatics_like"/>
    <property type="match status" value="1"/>
</dbReference>
<dbReference type="GO" id="GO:0003677">
    <property type="term" value="F:DNA binding"/>
    <property type="evidence" value="ECO:0007669"/>
    <property type="project" value="UniProtKB-KW"/>
</dbReference>
<name>A0A516R252_STRST</name>
<accession>A0A516R252</accession>
<evidence type="ECO:0000256" key="2">
    <source>
        <dbReference type="ARBA" id="ARBA00023015"/>
    </source>
</evidence>
<dbReference type="InterPro" id="IPR036390">
    <property type="entry name" value="WH_DNA-bd_sf"/>
</dbReference>
<keyword evidence="4" id="KW-0804">Transcription</keyword>
<dbReference type="Pfam" id="PF00126">
    <property type="entry name" value="HTH_1"/>
    <property type="match status" value="1"/>
</dbReference>
<reference evidence="6 7" key="1">
    <citation type="journal article" date="2019" name="J. Ind. Microbiol. Biotechnol.">
        <title>The complete genomic sequence of Streptomyces spectabilis NRRL-2792 and identification of secondary metabolite biosynthetic gene clusters.</title>
        <authorList>
            <person name="Sinha A."/>
            <person name="Phillips-Salemka S."/>
            <person name="Niraula T.A."/>
            <person name="Short K.A."/>
            <person name="Niraula N.P."/>
        </authorList>
    </citation>
    <scope>NUCLEOTIDE SEQUENCE [LARGE SCALE GENOMIC DNA]</scope>
    <source>
        <strain evidence="6 7">NRRL 2792</strain>
    </source>
</reference>
<evidence type="ECO:0000256" key="3">
    <source>
        <dbReference type="ARBA" id="ARBA00023125"/>
    </source>
</evidence>
<comment type="similarity">
    <text evidence="1">Belongs to the LysR transcriptional regulatory family.</text>
</comment>
<keyword evidence="3" id="KW-0238">DNA-binding</keyword>
<evidence type="ECO:0000313" key="6">
    <source>
        <dbReference type="EMBL" id="QDQ09724.1"/>
    </source>
</evidence>
<keyword evidence="2" id="KW-0805">Transcription regulation</keyword>